<proteinExistence type="predicted"/>
<dbReference type="EMBL" id="KN837843">
    <property type="protein sequence ID" value="KIJ23004.1"/>
    <property type="molecule type" value="Genomic_DNA"/>
</dbReference>
<evidence type="ECO:0000256" key="1">
    <source>
        <dbReference type="SAM" id="MobiDB-lite"/>
    </source>
</evidence>
<feature type="region of interest" description="Disordered" evidence="1">
    <location>
        <begin position="111"/>
        <end position="176"/>
    </location>
</feature>
<name>A0A0C9TMF0_SPHS4</name>
<feature type="compositionally biased region" description="Basic residues" evidence="1">
    <location>
        <begin position="152"/>
        <end position="161"/>
    </location>
</feature>
<keyword evidence="3" id="KW-1185">Reference proteome</keyword>
<evidence type="ECO:0000313" key="2">
    <source>
        <dbReference type="EMBL" id="KIJ23004.1"/>
    </source>
</evidence>
<gene>
    <name evidence="2" type="ORF">M422DRAFT_276503</name>
</gene>
<dbReference type="HOGENOM" id="CLU_119192_0_0_1"/>
<reference evidence="2 3" key="1">
    <citation type="submission" date="2014-06" db="EMBL/GenBank/DDBJ databases">
        <title>Evolutionary Origins and Diversification of the Mycorrhizal Mutualists.</title>
        <authorList>
            <consortium name="DOE Joint Genome Institute"/>
            <consortium name="Mycorrhizal Genomics Consortium"/>
            <person name="Kohler A."/>
            <person name="Kuo A."/>
            <person name="Nagy L.G."/>
            <person name="Floudas D."/>
            <person name="Copeland A."/>
            <person name="Barry K.W."/>
            <person name="Cichocki N."/>
            <person name="Veneault-Fourrey C."/>
            <person name="LaButti K."/>
            <person name="Lindquist E.A."/>
            <person name="Lipzen A."/>
            <person name="Lundell T."/>
            <person name="Morin E."/>
            <person name="Murat C."/>
            <person name="Riley R."/>
            <person name="Ohm R."/>
            <person name="Sun H."/>
            <person name="Tunlid A."/>
            <person name="Henrissat B."/>
            <person name="Grigoriev I.V."/>
            <person name="Hibbett D.S."/>
            <person name="Martin F."/>
        </authorList>
    </citation>
    <scope>NUCLEOTIDE SEQUENCE [LARGE SCALE GENOMIC DNA]</scope>
    <source>
        <strain evidence="2 3">SS14</strain>
    </source>
</reference>
<sequence>MPYHHLITDKQLAPFLDAAKSLPILANEVPPLVIKEIPVSSVSQNLTILAMNQALIAETIKLNVNNMKEYEEWKEWWYHEKAEDAYVAETAARKAEEDAKAAEDNECVMDANLEGEDEVDQDETLKLKSKKRMKSRPIMDSEIEEETEEVKAKRRKAKGKGKAVDTEYKRNTVPID</sequence>
<dbReference type="Proteomes" id="UP000054279">
    <property type="component" value="Unassembled WGS sequence"/>
</dbReference>
<organism evidence="2 3">
    <name type="scientific">Sphaerobolus stellatus (strain SS14)</name>
    <dbReference type="NCBI Taxonomy" id="990650"/>
    <lineage>
        <taxon>Eukaryota</taxon>
        <taxon>Fungi</taxon>
        <taxon>Dikarya</taxon>
        <taxon>Basidiomycota</taxon>
        <taxon>Agaricomycotina</taxon>
        <taxon>Agaricomycetes</taxon>
        <taxon>Phallomycetidae</taxon>
        <taxon>Geastrales</taxon>
        <taxon>Sphaerobolaceae</taxon>
        <taxon>Sphaerobolus</taxon>
    </lineage>
</organism>
<protein>
    <submittedName>
        <fullName evidence="2">Uncharacterized protein</fullName>
    </submittedName>
</protein>
<feature type="compositionally biased region" description="Acidic residues" evidence="1">
    <location>
        <begin position="113"/>
        <end position="122"/>
    </location>
</feature>
<evidence type="ECO:0000313" key="3">
    <source>
        <dbReference type="Proteomes" id="UP000054279"/>
    </source>
</evidence>
<dbReference type="AlphaFoldDB" id="A0A0C9TMF0"/>
<accession>A0A0C9TMF0</accession>